<keyword evidence="2 8" id="KW-0812">Transmembrane</keyword>
<dbReference type="InterPro" id="IPR000644">
    <property type="entry name" value="CBS_dom"/>
</dbReference>
<organism evidence="10 11">
    <name type="scientific">Proteiniphilum saccharofermentans</name>
    <dbReference type="NCBI Taxonomy" id="1642647"/>
    <lineage>
        <taxon>Bacteria</taxon>
        <taxon>Pseudomonadati</taxon>
        <taxon>Bacteroidota</taxon>
        <taxon>Bacteroidia</taxon>
        <taxon>Bacteroidales</taxon>
        <taxon>Dysgonomonadaceae</taxon>
        <taxon>Proteiniphilum</taxon>
    </lineage>
</organism>
<dbReference type="Proteomes" id="UP000187464">
    <property type="component" value="Chromosome I"/>
</dbReference>
<gene>
    <name evidence="10" type="ORF">PSM36_2998</name>
</gene>
<dbReference type="PANTHER" id="PTHR22777:SF17">
    <property type="entry name" value="UPF0053 PROTEIN SLL0260"/>
    <property type="match status" value="1"/>
</dbReference>
<feature type="transmembrane region" description="Helical" evidence="8">
    <location>
        <begin position="65"/>
        <end position="87"/>
    </location>
</feature>
<feature type="transmembrane region" description="Helical" evidence="8">
    <location>
        <begin position="93"/>
        <end position="115"/>
    </location>
</feature>
<dbReference type="Pfam" id="PF01595">
    <property type="entry name" value="CNNM"/>
    <property type="match status" value="1"/>
</dbReference>
<keyword evidence="11" id="KW-1185">Reference proteome</keyword>
<dbReference type="Pfam" id="PF03471">
    <property type="entry name" value="CorC_HlyC"/>
    <property type="match status" value="1"/>
</dbReference>
<feature type="transmembrane region" description="Helical" evidence="8">
    <location>
        <begin position="7"/>
        <end position="29"/>
    </location>
</feature>
<dbReference type="SUPFAM" id="SSF54631">
    <property type="entry name" value="CBS-domain pair"/>
    <property type="match status" value="1"/>
</dbReference>
<dbReference type="SUPFAM" id="SSF56176">
    <property type="entry name" value="FAD-binding/transporter-associated domain-like"/>
    <property type="match status" value="1"/>
</dbReference>
<keyword evidence="6 8" id="KW-0472">Membrane</keyword>
<dbReference type="Gene3D" id="3.30.465.10">
    <property type="match status" value="1"/>
</dbReference>
<dbReference type="GO" id="GO:0005886">
    <property type="term" value="C:plasma membrane"/>
    <property type="evidence" value="ECO:0007669"/>
    <property type="project" value="TreeGrafter"/>
</dbReference>
<dbReference type="PROSITE" id="PS51371">
    <property type="entry name" value="CBS"/>
    <property type="match status" value="1"/>
</dbReference>
<dbReference type="AlphaFoldDB" id="A0A1R3TAZ8"/>
<dbReference type="Gene3D" id="3.10.580.10">
    <property type="entry name" value="CBS-domain"/>
    <property type="match status" value="1"/>
</dbReference>
<protein>
    <submittedName>
        <fullName evidence="10">Hemolysin</fullName>
    </submittedName>
</protein>
<evidence type="ECO:0000256" key="3">
    <source>
        <dbReference type="ARBA" id="ARBA00022737"/>
    </source>
</evidence>
<evidence type="ECO:0000256" key="2">
    <source>
        <dbReference type="ARBA" id="ARBA00022692"/>
    </source>
</evidence>
<evidence type="ECO:0000256" key="6">
    <source>
        <dbReference type="ARBA" id="ARBA00023136"/>
    </source>
</evidence>
<dbReference type="KEGG" id="psac:PSM36_2998"/>
<dbReference type="InterPro" id="IPR002550">
    <property type="entry name" value="CNNM"/>
</dbReference>
<dbReference type="STRING" id="1642647.PSM36_2998"/>
<comment type="subcellular location">
    <subcellularLocation>
        <location evidence="1">Membrane</location>
        <topology evidence="1">Multi-pass membrane protein</topology>
    </subcellularLocation>
</comment>
<dbReference type="RefSeq" id="WP_083711084.1">
    <property type="nucleotide sequence ID" value="NZ_LT605205.1"/>
</dbReference>
<feature type="domain" description="CBS" evidence="9">
    <location>
        <begin position="217"/>
        <end position="279"/>
    </location>
</feature>
<evidence type="ECO:0000256" key="1">
    <source>
        <dbReference type="ARBA" id="ARBA00004141"/>
    </source>
</evidence>
<sequence>MYTHVEIGWWVGFLFLSLLFSGMELAYISSGKLQYVVNSGSTRAYSYMLNAIYSRFHRFQAAMMVGRIILLLLFVYFTGLVICHYPSGAPGNAFLRIFLVILIATFFLLLTNEFLPRILFGKKPDLWVKLFLLPAFLFHILLYPVAGLLERFSKFILRLSGVKLSASGQDDLFYRVNFDAVIENNSSDMSKEVEVDSEVKIFRNALDFSSKKVRDCMVPRADIVAVSLDTDLDRLKELFIESGISRILVFKENLDNIVGYIHMWEIFNNPQDWTNNLASISFVPESMQANRLMSDLMQHRKSIAVVVDEFGSTSGIVTMEDLVEEIFGDIEDEYDVESKFVKREGENEFVMSGRVEIDHLNEIYHLDIPRSDEYSTIAGYLLFHTQRFPKTYETVIIGKYTFKILKVTARKIEVVQLSTDSKTAE</sequence>
<reference evidence="11" key="1">
    <citation type="submission" date="2016-08" db="EMBL/GenBank/DDBJ databases">
        <authorList>
            <person name="Wibberg D."/>
        </authorList>
    </citation>
    <scope>NUCLEOTIDE SEQUENCE [LARGE SCALE GENOMIC DNA]</scope>
</reference>
<dbReference type="InterPro" id="IPR044751">
    <property type="entry name" value="Ion_transp-like_CBS"/>
</dbReference>
<dbReference type="InterPro" id="IPR016169">
    <property type="entry name" value="FAD-bd_PCMH_sub2"/>
</dbReference>
<evidence type="ECO:0000256" key="8">
    <source>
        <dbReference type="SAM" id="Phobius"/>
    </source>
</evidence>
<dbReference type="Pfam" id="PF00571">
    <property type="entry name" value="CBS"/>
    <property type="match status" value="2"/>
</dbReference>
<dbReference type="GO" id="GO:0050660">
    <property type="term" value="F:flavin adenine dinucleotide binding"/>
    <property type="evidence" value="ECO:0007669"/>
    <property type="project" value="InterPro"/>
</dbReference>
<accession>A0A1R3TAZ8</accession>
<evidence type="ECO:0000259" key="9">
    <source>
        <dbReference type="PROSITE" id="PS51371"/>
    </source>
</evidence>
<dbReference type="EMBL" id="LT605205">
    <property type="protein sequence ID" value="SCD21787.1"/>
    <property type="molecule type" value="Genomic_DNA"/>
</dbReference>
<dbReference type="InterPro" id="IPR005170">
    <property type="entry name" value="Transptr-assoc_dom"/>
</dbReference>
<name>A0A1R3TAZ8_9BACT</name>
<dbReference type="InterPro" id="IPR046342">
    <property type="entry name" value="CBS_dom_sf"/>
</dbReference>
<keyword evidence="5 7" id="KW-0129">CBS domain</keyword>
<evidence type="ECO:0000313" key="10">
    <source>
        <dbReference type="EMBL" id="SCD21787.1"/>
    </source>
</evidence>
<dbReference type="SMART" id="SM01091">
    <property type="entry name" value="CorC_HlyC"/>
    <property type="match status" value="1"/>
</dbReference>
<feature type="transmembrane region" description="Helical" evidence="8">
    <location>
        <begin position="127"/>
        <end position="149"/>
    </location>
</feature>
<evidence type="ECO:0000256" key="5">
    <source>
        <dbReference type="ARBA" id="ARBA00023122"/>
    </source>
</evidence>
<evidence type="ECO:0000256" key="7">
    <source>
        <dbReference type="PROSITE-ProRule" id="PRU00703"/>
    </source>
</evidence>
<dbReference type="PANTHER" id="PTHR22777">
    <property type="entry name" value="HEMOLYSIN-RELATED"/>
    <property type="match status" value="1"/>
</dbReference>
<proteinExistence type="predicted"/>
<dbReference type="CDD" id="cd04590">
    <property type="entry name" value="CBS_pair_CorC_HlyC_assoc"/>
    <property type="match status" value="1"/>
</dbReference>
<evidence type="ECO:0000313" key="11">
    <source>
        <dbReference type="Proteomes" id="UP000187464"/>
    </source>
</evidence>
<evidence type="ECO:0000256" key="4">
    <source>
        <dbReference type="ARBA" id="ARBA00022989"/>
    </source>
</evidence>
<keyword evidence="4 8" id="KW-1133">Transmembrane helix</keyword>
<keyword evidence="3" id="KW-0677">Repeat</keyword>
<dbReference type="InterPro" id="IPR036318">
    <property type="entry name" value="FAD-bd_PCMH-like_sf"/>
</dbReference>